<dbReference type="Pfam" id="PF04313">
    <property type="entry name" value="HSDR_N"/>
    <property type="match status" value="1"/>
</dbReference>
<evidence type="ECO:0000313" key="3">
    <source>
        <dbReference type="Proteomes" id="UP001152321"/>
    </source>
</evidence>
<dbReference type="EMBL" id="JANRMI010000002">
    <property type="protein sequence ID" value="MDG0815945.1"/>
    <property type="molecule type" value="Genomic_DNA"/>
</dbReference>
<reference evidence="2" key="1">
    <citation type="submission" date="2022-08" db="EMBL/GenBank/DDBJ databases">
        <title>Novel Bdellovibrio Species Isolated from Svalbard: Designation Bdellovibrio svalbardensis.</title>
        <authorList>
            <person name="Mitchell R.J."/>
            <person name="Choi S.Y."/>
        </authorList>
    </citation>
    <scope>NUCLEOTIDE SEQUENCE</scope>
    <source>
        <strain evidence="2">PAP01</strain>
    </source>
</reference>
<protein>
    <submittedName>
        <fullName evidence="2">Type I restriction enzyme HsdR N-terminal domain-containing protein</fullName>
    </submittedName>
</protein>
<dbReference type="Proteomes" id="UP001152321">
    <property type="component" value="Unassembled WGS sequence"/>
</dbReference>
<sequence>MARETKQDRTVRAILDQTIEHLHELKTLDASVSSKELDVERWAQSFLRNCLGYTASAGYTIRAQETKGKTRPDLIVLHKDKPVFVVEVKKIGFDLSKSDFRSGKTQLAEYLNQIGNVRWGMLTNGVEWKLFDFSQTQYGGIEISAFDLKSDGDMINVTKKSVEEQCYEFFDFHESSFTESSWPELSKEAMAFSPESLSKAILSVDVVRYIAKFVRGEHEFKANHEILTDRLYWLLEQGLNDAIAGWNETKAAEIHKYVKAQKRASRKTKKSKRDASTTECLMTEAIANTSNNTDSNKAAS</sequence>
<comment type="caution">
    <text evidence="2">The sequence shown here is derived from an EMBL/GenBank/DDBJ whole genome shotgun (WGS) entry which is preliminary data.</text>
</comment>
<dbReference type="RefSeq" id="WP_277577424.1">
    <property type="nucleotide sequence ID" value="NZ_JANRMI010000002.1"/>
</dbReference>
<evidence type="ECO:0000313" key="2">
    <source>
        <dbReference type="EMBL" id="MDG0815945.1"/>
    </source>
</evidence>
<keyword evidence="3" id="KW-1185">Reference proteome</keyword>
<gene>
    <name evidence="2" type="ORF">NWE73_06205</name>
</gene>
<accession>A0ABT6DI82</accession>
<proteinExistence type="predicted"/>
<name>A0ABT6DI82_9BACT</name>
<feature type="domain" description="Restriction endonuclease type I HsdR N-terminal" evidence="1">
    <location>
        <begin position="62"/>
        <end position="136"/>
    </location>
</feature>
<organism evidence="2 3">
    <name type="scientific">Bdellovibrio svalbardensis</name>
    <dbReference type="NCBI Taxonomy" id="2972972"/>
    <lineage>
        <taxon>Bacteria</taxon>
        <taxon>Pseudomonadati</taxon>
        <taxon>Bdellovibrionota</taxon>
        <taxon>Bdellovibrionia</taxon>
        <taxon>Bdellovibrionales</taxon>
        <taxon>Pseudobdellovibrionaceae</taxon>
        <taxon>Bdellovibrio</taxon>
    </lineage>
</organism>
<evidence type="ECO:0000259" key="1">
    <source>
        <dbReference type="Pfam" id="PF04313"/>
    </source>
</evidence>
<dbReference type="InterPro" id="IPR007409">
    <property type="entry name" value="Restrct_endonuc_type1_HsdR_N"/>
</dbReference>